<sequence>MADTKREDYLDESDLDQNTVIEEGMQGATGDMDADGLEKHFDRQEKLSELRENLQDVTAPQEDQRGNA</sequence>
<reference evidence="1 2" key="1">
    <citation type="submission" date="2024-02" db="EMBL/GenBank/DDBJ databases">
        <title>Deinococcus aluminii NBRC 112889.</title>
        <authorList>
            <person name="Ichikawa N."/>
            <person name="Katano-Makiyama Y."/>
            <person name="Hidaka K."/>
        </authorList>
    </citation>
    <scope>NUCLEOTIDE SEQUENCE [LARGE SCALE GENOMIC DNA]</scope>
    <source>
        <strain evidence="1 2">NBRC 112889</strain>
    </source>
</reference>
<evidence type="ECO:0000313" key="1">
    <source>
        <dbReference type="EMBL" id="GAA5535170.1"/>
    </source>
</evidence>
<evidence type="ECO:0000313" key="2">
    <source>
        <dbReference type="Proteomes" id="UP001404956"/>
    </source>
</evidence>
<organism evidence="1 2">
    <name type="scientific">Deinococcus aluminii</name>
    <dbReference type="NCBI Taxonomy" id="1656885"/>
    <lineage>
        <taxon>Bacteria</taxon>
        <taxon>Thermotogati</taxon>
        <taxon>Deinococcota</taxon>
        <taxon>Deinococci</taxon>
        <taxon>Deinococcales</taxon>
        <taxon>Deinococcaceae</taxon>
        <taxon>Deinococcus</taxon>
    </lineage>
</organism>
<keyword evidence="2" id="KW-1185">Reference proteome</keyword>
<protein>
    <submittedName>
        <fullName evidence="1">Uncharacterized protein</fullName>
    </submittedName>
</protein>
<name>A0ABP9XII5_9DEIO</name>
<dbReference type="EMBL" id="BAABRV010000017">
    <property type="protein sequence ID" value="GAA5535170.1"/>
    <property type="molecule type" value="Genomic_DNA"/>
</dbReference>
<dbReference type="Proteomes" id="UP001404956">
    <property type="component" value="Unassembled WGS sequence"/>
</dbReference>
<gene>
    <name evidence="1" type="ORF">Dalu01_03594</name>
</gene>
<proteinExistence type="predicted"/>
<dbReference type="RefSeq" id="WP_345457999.1">
    <property type="nucleotide sequence ID" value="NZ_BAABRV010000017.1"/>
</dbReference>
<comment type="caution">
    <text evidence="1">The sequence shown here is derived from an EMBL/GenBank/DDBJ whole genome shotgun (WGS) entry which is preliminary data.</text>
</comment>
<accession>A0ABP9XII5</accession>